<dbReference type="AlphaFoldDB" id="A0A1H9DAZ9"/>
<accession>A0A1H9DAZ9</accession>
<keyword evidence="1" id="KW-0472">Membrane</keyword>
<gene>
    <name evidence="2" type="ORF">SAMN05444005_106105</name>
</gene>
<evidence type="ECO:0000313" key="3">
    <source>
        <dbReference type="Proteomes" id="UP000198648"/>
    </source>
</evidence>
<keyword evidence="3" id="KW-1185">Reference proteome</keyword>
<evidence type="ECO:0000313" key="2">
    <source>
        <dbReference type="EMBL" id="SEQ09993.1"/>
    </source>
</evidence>
<feature type="transmembrane region" description="Helical" evidence="1">
    <location>
        <begin position="21"/>
        <end position="41"/>
    </location>
</feature>
<dbReference type="STRING" id="1299341.SAMN05444005_106105"/>
<dbReference type="EMBL" id="FOEI01000006">
    <property type="protein sequence ID" value="SEQ09993.1"/>
    <property type="molecule type" value="Genomic_DNA"/>
</dbReference>
<dbReference type="OrthoDB" id="1433457at2"/>
<name>A0A1H9DAZ9_9FLAO</name>
<organism evidence="2 3">
    <name type="scientific">Flavobacterium urocaniciphilum</name>
    <dbReference type="NCBI Taxonomy" id="1299341"/>
    <lineage>
        <taxon>Bacteria</taxon>
        <taxon>Pseudomonadati</taxon>
        <taxon>Bacteroidota</taxon>
        <taxon>Flavobacteriia</taxon>
        <taxon>Flavobacteriales</taxon>
        <taxon>Flavobacteriaceae</taxon>
        <taxon>Flavobacterium</taxon>
    </lineage>
</organism>
<proteinExistence type="predicted"/>
<evidence type="ECO:0000256" key="1">
    <source>
        <dbReference type="SAM" id="Phobius"/>
    </source>
</evidence>
<dbReference type="Proteomes" id="UP000198648">
    <property type="component" value="Unassembled WGS sequence"/>
</dbReference>
<protein>
    <submittedName>
        <fullName evidence="2">Uncharacterized protein</fullName>
    </submittedName>
</protein>
<keyword evidence="1" id="KW-1133">Transmembrane helix</keyword>
<dbReference type="RefSeq" id="WP_091469034.1">
    <property type="nucleotide sequence ID" value="NZ_FOEI01000006.1"/>
</dbReference>
<sequence>MKFKARVFIPRKLNYWKRNTLSEKISDFSGLFLLIVALIYYLFLRNINSESLIIKIFGITIFLPIFGLLISSFIRFKEYEIAKGDLINSISFENKGIQILDKLYLFSEIQNLRISYGNVVGDSTNNSKYGPMFSIGVNNYVEFTFENKKIRTYFQIQSRSQIEAIKEDLYHYVIHEVFPFKAKNLSFVDSQYHHYTDYKNFIEKMKREGKLS</sequence>
<feature type="transmembrane region" description="Helical" evidence="1">
    <location>
        <begin position="53"/>
        <end position="74"/>
    </location>
</feature>
<keyword evidence="1" id="KW-0812">Transmembrane</keyword>
<reference evidence="2 3" key="1">
    <citation type="submission" date="2016-10" db="EMBL/GenBank/DDBJ databases">
        <authorList>
            <person name="de Groot N.N."/>
        </authorList>
    </citation>
    <scope>NUCLEOTIDE SEQUENCE [LARGE SCALE GENOMIC DNA]</scope>
    <source>
        <strain evidence="2 3">DSM 27078</strain>
    </source>
</reference>